<keyword evidence="1" id="KW-0812">Transmembrane</keyword>
<keyword evidence="1" id="KW-1133">Transmembrane helix</keyword>
<dbReference type="EMBL" id="FQXM01000049">
    <property type="protein sequence ID" value="SHI06198.1"/>
    <property type="molecule type" value="Genomic_DNA"/>
</dbReference>
<accession>A0A1M5Y316</accession>
<dbReference type="STRING" id="1121316.SAMN02745207_04137"/>
<keyword evidence="1" id="KW-0472">Membrane</keyword>
<feature type="transmembrane region" description="Helical" evidence="1">
    <location>
        <begin position="143"/>
        <end position="161"/>
    </location>
</feature>
<feature type="transmembrane region" description="Helical" evidence="1">
    <location>
        <begin position="12"/>
        <end position="38"/>
    </location>
</feature>
<evidence type="ECO:0000313" key="2">
    <source>
        <dbReference type="EMBL" id="SHI06198.1"/>
    </source>
</evidence>
<keyword evidence="3" id="KW-1185">Reference proteome</keyword>
<evidence type="ECO:0000256" key="1">
    <source>
        <dbReference type="SAM" id="Phobius"/>
    </source>
</evidence>
<feature type="transmembrane region" description="Helical" evidence="1">
    <location>
        <begin position="121"/>
        <end position="138"/>
    </location>
</feature>
<name>A0A1M5Y316_9CLOT</name>
<feature type="transmembrane region" description="Helical" evidence="1">
    <location>
        <begin position="84"/>
        <end position="109"/>
    </location>
</feature>
<dbReference type="RefSeq" id="WP_073340924.1">
    <property type="nucleotide sequence ID" value="NZ_FQXM01000049.1"/>
</dbReference>
<organism evidence="2 3">
    <name type="scientific">Clostridium grantii DSM 8605</name>
    <dbReference type="NCBI Taxonomy" id="1121316"/>
    <lineage>
        <taxon>Bacteria</taxon>
        <taxon>Bacillati</taxon>
        <taxon>Bacillota</taxon>
        <taxon>Clostridia</taxon>
        <taxon>Eubacteriales</taxon>
        <taxon>Clostridiaceae</taxon>
        <taxon>Clostridium</taxon>
    </lineage>
</organism>
<dbReference type="OrthoDB" id="2973479at2"/>
<protein>
    <submittedName>
        <fullName evidence="2">Uncharacterized protein</fullName>
    </submittedName>
</protein>
<reference evidence="2 3" key="1">
    <citation type="submission" date="2016-11" db="EMBL/GenBank/DDBJ databases">
        <authorList>
            <person name="Jaros S."/>
            <person name="Januszkiewicz K."/>
            <person name="Wedrychowicz H."/>
        </authorList>
    </citation>
    <scope>NUCLEOTIDE SEQUENCE [LARGE SCALE GENOMIC DNA]</scope>
    <source>
        <strain evidence="2 3">DSM 8605</strain>
    </source>
</reference>
<feature type="transmembrane region" description="Helical" evidence="1">
    <location>
        <begin position="167"/>
        <end position="189"/>
    </location>
</feature>
<dbReference type="AlphaFoldDB" id="A0A1M5Y316"/>
<gene>
    <name evidence="2" type="ORF">SAMN02745207_04137</name>
</gene>
<feature type="transmembrane region" description="Helical" evidence="1">
    <location>
        <begin position="50"/>
        <end position="72"/>
    </location>
</feature>
<evidence type="ECO:0000313" key="3">
    <source>
        <dbReference type="Proteomes" id="UP000184447"/>
    </source>
</evidence>
<proteinExistence type="predicted"/>
<dbReference type="Proteomes" id="UP000184447">
    <property type="component" value="Unassembled WGS sequence"/>
</dbReference>
<sequence>MTKKALKLLLSIQAKSTCIFIGIYALIMAILFSVFSYVNMYPSYWMADSIIYTFNIYLLIMGIVYPLIATRLYVSRGLTRKQFFWAYTGTMSIISLFLFVPILISIIYYDSFSILSAITDYLRMPLSFLIGWTCAVGFQMRKWYTSTLGILSAIAMYFALITVTEVMILPEIAVLGSVLLLLVGVLLILPRFISKITFKV</sequence>